<sequence length="94" mass="11252">MSRDELAVMDGNKCILQLRGVRPFYSDKFDITKHKRYKQLSDYDKKNEFHVEEYMKHQMEVRLSPEEAFDLYVYEGSELEKQSNSKNEGIEHVT</sequence>
<dbReference type="HOGENOM" id="CLU_184414_0_0_9"/>
<protein>
    <recommendedName>
        <fullName evidence="3">Type IV secretion system protein VirD4</fullName>
    </recommendedName>
</protein>
<accession>A0A0E2H1D4</accession>
<dbReference type="Proteomes" id="UP000013085">
    <property type="component" value="Unassembled WGS sequence"/>
</dbReference>
<dbReference type="AlphaFoldDB" id="A0A0E2H1D4"/>
<evidence type="ECO:0008006" key="3">
    <source>
        <dbReference type="Google" id="ProtNLM"/>
    </source>
</evidence>
<reference evidence="1 2" key="1">
    <citation type="submission" date="2013-01" db="EMBL/GenBank/DDBJ databases">
        <title>The Genome Sequence of Clostridium clostridioforme 90A8.</title>
        <authorList>
            <consortium name="The Broad Institute Genome Sequencing Platform"/>
            <person name="Earl A."/>
            <person name="Ward D."/>
            <person name="Feldgarden M."/>
            <person name="Gevers D."/>
            <person name="Courvalin P."/>
            <person name="Lambert T."/>
            <person name="Walker B."/>
            <person name="Young S.K."/>
            <person name="Zeng Q."/>
            <person name="Gargeya S."/>
            <person name="Fitzgerald M."/>
            <person name="Haas B."/>
            <person name="Abouelleil A."/>
            <person name="Alvarado L."/>
            <person name="Arachchi H.M."/>
            <person name="Berlin A.M."/>
            <person name="Chapman S.B."/>
            <person name="Dewar J."/>
            <person name="Goldberg J."/>
            <person name="Griggs A."/>
            <person name="Gujja S."/>
            <person name="Hansen M."/>
            <person name="Howarth C."/>
            <person name="Imamovic A."/>
            <person name="Larimer J."/>
            <person name="McCowan C."/>
            <person name="Murphy C."/>
            <person name="Neiman D."/>
            <person name="Pearson M."/>
            <person name="Priest M."/>
            <person name="Roberts A."/>
            <person name="Saif S."/>
            <person name="Shea T."/>
            <person name="Sisk P."/>
            <person name="Sykes S."/>
            <person name="Wortman J."/>
            <person name="Nusbaum C."/>
            <person name="Birren B."/>
        </authorList>
    </citation>
    <scope>NUCLEOTIDE SEQUENCE [LARGE SCALE GENOMIC DNA]</scope>
    <source>
        <strain evidence="1 2">90A8</strain>
    </source>
</reference>
<name>A0A0E2H1D4_9FIRM</name>
<organism evidence="1 2">
    <name type="scientific">[Clostridium] clostridioforme 90A8</name>
    <dbReference type="NCBI Taxonomy" id="999408"/>
    <lineage>
        <taxon>Bacteria</taxon>
        <taxon>Bacillati</taxon>
        <taxon>Bacillota</taxon>
        <taxon>Clostridia</taxon>
        <taxon>Lachnospirales</taxon>
        <taxon>Lachnospiraceae</taxon>
        <taxon>Enterocloster</taxon>
    </lineage>
</organism>
<gene>
    <name evidence="1" type="ORF">HMPREF1090_05878</name>
</gene>
<evidence type="ECO:0000313" key="1">
    <source>
        <dbReference type="EMBL" id="ENZ04515.1"/>
    </source>
</evidence>
<proteinExistence type="predicted"/>
<comment type="caution">
    <text evidence="1">The sequence shown here is derived from an EMBL/GenBank/DDBJ whole genome shotgun (WGS) entry which is preliminary data.</text>
</comment>
<dbReference type="PATRIC" id="fig|999408.3.peg.6287"/>
<evidence type="ECO:0000313" key="2">
    <source>
        <dbReference type="Proteomes" id="UP000013085"/>
    </source>
</evidence>
<dbReference type="EMBL" id="AGYR01000090">
    <property type="protein sequence ID" value="ENZ04515.1"/>
    <property type="molecule type" value="Genomic_DNA"/>
</dbReference>